<proteinExistence type="predicted"/>
<dbReference type="EMBL" id="CP050066">
    <property type="protein sequence ID" value="QIP09101.1"/>
    <property type="molecule type" value="Genomic_DNA"/>
</dbReference>
<name>A0A6G9A9H8_9BRAD</name>
<organism evidence="1 2">
    <name type="scientific">Bradyrhizobium symbiodeficiens</name>
    <dbReference type="NCBI Taxonomy" id="1404367"/>
    <lineage>
        <taxon>Bacteria</taxon>
        <taxon>Pseudomonadati</taxon>
        <taxon>Pseudomonadota</taxon>
        <taxon>Alphaproteobacteria</taxon>
        <taxon>Hyphomicrobiales</taxon>
        <taxon>Nitrobacteraceae</taxon>
        <taxon>Bradyrhizobium</taxon>
    </lineage>
</organism>
<evidence type="ECO:0000313" key="2">
    <source>
        <dbReference type="Proteomes" id="UP000500895"/>
    </source>
</evidence>
<dbReference type="Proteomes" id="UP000500895">
    <property type="component" value="Chromosome"/>
</dbReference>
<sequence length="69" mass="7812">MVRVIDEKTRAEGWVPLFDDDGVALYPELMIELDAIKQERIGGLMLVRDWGDACRGPRGRNPTCQISHT</sequence>
<gene>
    <name evidence="1" type="ORF">HAV00_23845</name>
</gene>
<reference evidence="1 2" key="1">
    <citation type="journal article" date="2020" name="Int. J. Syst. Evol. Microbiol.">
        <title>Description and complete genome sequences of Bradyrhizobium symbiodeficiens sp. nov., a non-symbiotic bacterium associated with legumes native to Canada.</title>
        <authorList>
            <person name="Bromfield E.S.P."/>
            <person name="Cloutier S."/>
            <person name="Nguyen H.D.T."/>
        </authorList>
    </citation>
    <scope>NUCLEOTIDE SEQUENCE [LARGE SCALE GENOMIC DNA]</scope>
    <source>
        <strain evidence="1 2">101S1MB</strain>
    </source>
</reference>
<dbReference type="AlphaFoldDB" id="A0A6G9A9H8"/>
<protein>
    <submittedName>
        <fullName evidence="1">Uncharacterized protein</fullName>
    </submittedName>
</protein>
<dbReference type="RefSeq" id="WP_166468953.1">
    <property type="nucleotide sequence ID" value="NZ_CP050065.2"/>
</dbReference>
<accession>A0A6G9A9H8</accession>
<evidence type="ECO:0000313" key="1">
    <source>
        <dbReference type="EMBL" id="QIP09101.1"/>
    </source>
</evidence>